<organism evidence="2 3">
    <name type="scientific">Paraconexibacter antarcticus</name>
    <dbReference type="NCBI Taxonomy" id="2949664"/>
    <lineage>
        <taxon>Bacteria</taxon>
        <taxon>Bacillati</taxon>
        <taxon>Actinomycetota</taxon>
        <taxon>Thermoleophilia</taxon>
        <taxon>Solirubrobacterales</taxon>
        <taxon>Paraconexibacteraceae</taxon>
        <taxon>Paraconexibacter</taxon>
    </lineage>
</organism>
<dbReference type="EMBL" id="CP098502">
    <property type="protein sequence ID" value="UTI63726.1"/>
    <property type="molecule type" value="Genomic_DNA"/>
</dbReference>
<dbReference type="Pfam" id="PF26314">
    <property type="entry name" value="MptA_B_family"/>
    <property type="match status" value="1"/>
</dbReference>
<dbReference type="Proteomes" id="UP001056035">
    <property type="component" value="Chromosome"/>
</dbReference>
<feature type="transmembrane region" description="Helical" evidence="1">
    <location>
        <begin position="426"/>
        <end position="444"/>
    </location>
</feature>
<proteinExistence type="predicted"/>
<keyword evidence="1" id="KW-1133">Transmembrane helix</keyword>
<feature type="transmembrane region" description="Helical" evidence="1">
    <location>
        <begin position="303"/>
        <end position="323"/>
    </location>
</feature>
<feature type="transmembrane region" description="Helical" evidence="1">
    <location>
        <begin position="231"/>
        <end position="249"/>
    </location>
</feature>
<feature type="transmembrane region" description="Helical" evidence="1">
    <location>
        <begin position="83"/>
        <end position="105"/>
    </location>
</feature>
<reference evidence="2 3" key="1">
    <citation type="submission" date="2022-06" db="EMBL/GenBank/DDBJ databases">
        <title>Paraconexibacter antarcticus.</title>
        <authorList>
            <person name="Kim C.S."/>
        </authorList>
    </citation>
    <scope>NUCLEOTIDE SEQUENCE [LARGE SCALE GENOMIC DNA]</scope>
    <source>
        <strain evidence="2 3">02-257</strain>
    </source>
</reference>
<feature type="transmembrane region" description="Helical" evidence="1">
    <location>
        <begin position="199"/>
        <end position="219"/>
    </location>
</feature>
<keyword evidence="3" id="KW-1185">Reference proteome</keyword>
<gene>
    <name evidence="2" type="ORF">NBH00_20575</name>
</gene>
<protein>
    <submittedName>
        <fullName evidence="2">Glycosyltransferase 87 family protein</fullName>
    </submittedName>
</protein>
<evidence type="ECO:0000256" key="1">
    <source>
        <dbReference type="SAM" id="Phobius"/>
    </source>
</evidence>
<feature type="transmembrane region" description="Helical" evidence="1">
    <location>
        <begin position="363"/>
        <end position="380"/>
    </location>
</feature>
<keyword evidence="1" id="KW-0812">Transmembrane</keyword>
<keyword evidence="1" id="KW-0472">Membrane</keyword>
<evidence type="ECO:0000313" key="2">
    <source>
        <dbReference type="EMBL" id="UTI63726.1"/>
    </source>
</evidence>
<feature type="transmembrane region" description="Helical" evidence="1">
    <location>
        <begin position="37"/>
        <end position="63"/>
    </location>
</feature>
<accession>A0ABY5DNX0</accession>
<name>A0ABY5DNX0_9ACTN</name>
<feature type="transmembrane region" description="Helical" evidence="1">
    <location>
        <begin position="112"/>
        <end position="131"/>
    </location>
</feature>
<evidence type="ECO:0000313" key="3">
    <source>
        <dbReference type="Proteomes" id="UP001056035"/>
    </source>
</evidence>
<dbReference type="RefSeq" id="WP_254570448.1">
    <property type="nucleotide sequence ID" value="NZ_CP098502.1"/>
</dbReference>
<feature type="transmembrane region" description="Helical" evidence="1">
    <location>
        <begin position="392"/>
        <end position="414"/>
    </location>
</feature>
<sequence length="447" mass="45164">MEVAHSEPVAVGPFALRPPSRGAAVARVRRAGATGGLLLVLAAAVLLTVRAAAGPSLLVPAGARAFPGWLAGPLAGLGGGHGTPATLTVTLGALLAGWLLALAGARDLPVRALGAAALAAHVVFLLGPPLFSADVFGYIGFARLQVVHHLDPYRFGTGWAPHDPVHAYLRWRNARSPYGPLFTVSSRAVVPLGVAGGLWAFKLLACAASLAGVALVARLLGREGRDPRPAVVLMGLNPLVLAFAVGGGHNDPLVVLAWLAGVALVLTRRTAAGAGTFVVAAALKVTGGLVAPFALAGTRDRRAAAGGLAAAGAAVLALTLATVGRHSTAWLTASANAAGGVATHSVPMTVARAFGATRIAPDARLALVLAVAAVVAALLVRAWRGADWLACAGWATLAVLCGSTWLLPWYATWLTPLAALGESRRLRAATVALVVFLTLTRIPAAGL</sequence>